<dbReference type="InterPro" id="IPR014043">
    <property type="entry name" value="Acyl_transferase_dom"/>
</dbReference>
<evidence type="ECO:0000259" key="10">
    <source>
        <dbReference type="PROSITE" id="PS52004"/>
    </source>
</evidence>
<evidence type="ECO:0000256" key="3">
    <source>
        <dbReference type="ARBA" id="ARBA00022553"/>
    </source>
</evidence>
<dbReference type="OrthoDB" id="9778690at2"/>
<feature type="region of interest" description="Disordered" evidence="8">
    <location>
        <begin position="1"/>
        <end position="34"/>
    </location>
</feature>
<dbReference type="GO" id="GO:0006633">
    <property type="term" value="P:fatty acid biosynthetic process"/>
    <property type="evidence" value="ECO:0007669"/>
    <property type="project" value="InterPro"/>
</dbReference>
<dbReference type="InterPro" id="IPR016039">
    <property type="entry name" value="Thiolase-like"/>
</dbReference>
<dbReference type="InterPro" id="IPR006162">
    <property type="entry name" value="Ppantetheine_attach_site"/>
</dbReference>
<evidence type="ECO:0000256" key="2">
    <source>
        <dbReference type="ARBA" id="ARBA00022450"/>
    </source>
</evidence>
<proteinExistence type="predicted"/>
<dbReference type="PROSITE" id="PS00012">
    <property type="entry name" value="PHOSPHOPANTETHEINE"/>
    <property type="match status" value="1"/>
</dbReference>
<dbReference type="SMART" id="SM00827">
    <property type="entry name" value="PKS_AT"/>
    <property type="match status" value="1"/>
</dbReference>
<feature type="compositionally biased region" description="Basic and acidic residues" evidence="8">
    <location>
        <begin position="17"/>
        <end position="34"/>
    </location>
</feature>
<evidence type="ECO:0000313" key="11">
    <source>
        <dbReference type="EMBL" id="QDY80457.1"/>
    </source>
</evidence>
<dbReference type="InterPro" id="IPR020841">
    <property type="entry name" value="PKS_Beta-ketoAc_synthase_dom"/>
</dbReference>
<dbReference type="Pfam" id="PF00698">
    <property type="entry name" value="Acyl_transf_1"/>
    <property type="match status" value="1"/>
</dbReference>
<dbReference type="PROSITE" id="PS50075">
    <property type="entry name" value="CARRIER"/>
    <property type="match status" value="1"/>
</dbReference>
<dbReference type="SMART" id="SM00823">
    <property type="entry name" value="PKS_PP"/>
    <property type="match status" value="1"/>
</dbReference>
<reference evidence="11 12" key="1">
    <citation type="submission" date="2019-07" db="EMBL/GenBank/DDBJ databases">
        <authorList>
            <person name="Zhu P."/>
        </authorList>
    </citation>
    <scope>NUCLEOTIDE SEQUENCE [LARGE SCALE GENOMIC DNA]</scope>
    <source>
        <strain evidence="11 12">SSL-25</strain>
    </source>
</reference>
<dbReference type="SMART" id="SM00825">
    <property type="entry name" value="PKS_KS"/>
    <property type="match status" value="1"/>
</dbReference>
<evidence type="ECO:0000256" key="8">
    <source>
        <dbReference type="SAM" id="MobiDB-lite"/>
    </source>
</evidence>
<gene>
    <name evidence="11" type="ORF">FQU76_32480</name>
</gene>
<dbReference type="InterPro" id="IPR057326">
    <property type="entry name" value="KR_dom"/>
</dbReference>
<dbReference type="InterPro" id="IPR032821">
    <property type="entry name" value="PKS_assoc"/>
</dbReference>
<dbReference type="PANTHER" id="PTHR43775:SF51">
    <property type="entry name" value="INACTIVE PHENOLPHTHIOCEROL SYNTHESIS POLYKETIDE SYNTHASE TYPE I PKS1-RELATED"/>
    <property type="match status" value="1"/>
</dbReference>
<dbReference type="Pfam" id="PF18369">
    <property type="entry name" value="PKS_DE"/>
    <property type="match status" value="1"/>
</dbReference>
<dbReference type="InterPro" id="IPR036736">
    <property type="entry name" value="ACP-like_sf"/>
</dbReference>
<dbReference type="InterPro" id="IPR020806">
    <property type="entry name" value="PKS_PP-bd"/>
</dbReference>
<dbReference type="PANTHER" id="PTHR43775">
    <property type="entry name" value="FATTY ACID SYNTHASE"/>
    <property type="match status" value="1"/>
</dbReference>
<dbReference type="GO" id="GO:0031177">
    <property type="term" value="F:phosphopantetheine binding"/>
    <property type="evidence" value="ECO:0007669"/>
    <property type="project" value="InterPro"/>
</dbReference>
<dbReference type="InterPro" id="IPR018201">
    <property type="entry name" value="Ketoacyl_synth_AS"/>
</dbReference>
<dbReference type="Pfam" id="PF00550">
    <property type="entry name" value="PP-binding"/>
    <property type="match status" value="1"/>
</dbReference>
<comment type="cofactor">
    <cofactor evidence="1">
        <name>pantetheine 4'-phosphate</name>
        <dbReference type="ChEBI" id="CHEBI:47942"/>
    </cofactor>
</comment>
<keyword evidence="6" id="KW-0511">Multifunctional enzyme</keyword>
<dbReference type="Pfam" id="PF02801">
    <property type="entry name" value="Ketoacyl-synt_C"/>
    <property type="match status" value="1"/>
</dbReference>
<dbReference type="InterPro" id="IPR001227">
    <property type="entry name" value="Ac_transferase_dom_sf"/>
</dbReference>
<dbReference type="CDD" id="cd08952">
    <property type="entry name" value="KR_1_SDR_x"/>
    <property type="match status" value="1"/>
</dbReference>
<dbReference type="SUPFAM" id="SSF52151">
    <property type="entry name" value="FabD/lysophospholipase-like"/>
    <property type="match status" value="1"/>
</dbReference>
<dbReference type="InterPro" id="IPR050091">
    <property type="entry name" value="PKS_NRPS_Biosynth_Enz"/>
</dbReference>
<dbReference type="InterPro" id="IPR014030">
    <property type="entry name" value="Ketoacyl_synth_N"/>
</dbReference>
<dbReference type="FunFam" id="3.40.366.10:FF:000002">
    <property type="entry name" value="Probable polyketide synthase 2"/>
    <property type="match status" value="1"/>
</dbReference>
<feature type="domain" description="Carrier" evidence="9">
    <location>
        <begin position="1511"/>
        <end position="1586"/>
    </location>
</feature>
<dbReference type="Pfam" id="PF08990">
    <property type="entry name" value="Docking"/>
    <property type="match status" value="1"/>
</dbReference>
<dbReference type="SUPFAM" id="SSF55048">
    <property type="entry name" value="Probable ACP-binding domain of malonyl-CoA ACP transacylase"/>
    <property type="match status" value="1"/>
</dbReference>
<dbReference type="SUPFAM" id="SSF47336">
    <property type="entry name" value="ACP-like"/>
    <property type="match status" value="1"/>
</dbReference>
<dbReference type="FunFam" id="1.10.1200.10:FF:000007">
    <property type="entry name" value="Probable polyketide synthase pks17"/>
    <property type="match status" value="1"/>
</dbReference>
<dbReference type="InterPro" id="IPR036291">
    <property type="entry name" value="NAD(P)-bd_dom_sf"/>
</dbReference>
<keyword evidence="12" id="KW-1185">Reference proteome</keyword>
<feature type="domain" description="Ketosynthase family 3 (KS3)" evidence="10">
    <location>
        <begin position="60"/>
        <end position="485"/>
    </location>
</feature>
<keyword evidence="3" id="KW-0597">Phosphoprotein</keyword>
<dbReference type="Gene3D" id="3.40.50.720">
    <property type="entry name" value="NAD(P)-binding Rossmann-like Domain"/>
    <property type="match status" value="1"/>
</dbReference>
<dbReference type="Gene3D" id="3.30.70.3290">
    <property type="match status" value="1"/>
</dbReference>
<dbReference type="InterPro" id="IPR016035">
    <property type="entry name" value="Acyl_Trfase/lysoPLipase"/>
</dbReference>
<keyword evidence="5" id="KW-0045">Antibiotic biosynthesis</keyword>
<dbReference type="SMART" id="SM01294">
    <property type="entry name" value="PKS_PP_betabranch"/>
    <property type="match status" value="1"/>
</dbReference>
<keyword evidence="2" id="KW-0596">Phosphopantetheine</keyword>
<dbReference type="CDD" id="cd00833">
    <property type="entry name" value="PKS"/>
    <property type="match status" value="1"/>
</dbReference>
<dbReference type="EMBL" id="CP042266">
    <property type="protein sequence ID" value="QDY80457.1"/>
    <property type="molecule type" value="Genomic_DNA"/>
</dbReference>
<dbReference type="Pfam" id="PF00109">
    <property type="entry name" value="ketoacyl-synt"/>
    <property type="match status" value="1"/>
</dbReference>
<dbReference type="Gene3D" id="1.10.1200.10">
    <property type="entry name" value="ACP-like"/>
    <property type="match status" value="1"/>
</dbReference>
<dbReference type="GO" id="GO:0004312">
    <property type="term" value="F:fatty acid synthase activity"/>
    <property type="evidence" value="ECO:0007669"/>
    <property type="project" value="TreeGrafter"/>
</dbReference>
<dbReference type="NCBIfam" id="NF045894">
    <property type="entry name" value="PKS_plus_SDR"/>
    <property type="match status" value="1"/>
</dbReference>
<dbReference type="SUPFAM" id="SSF53901">
    <property type="entry name" value="Thiolase-like"/>
    <property type="match status" value="1"/>
</dbReference>
<evidence type="ECO:0000313" key="12">
    <source>
        <dbReference type="Proteomes" id="UP000320580"/>
    </source>
</evidence>
<dbReference type="PROSITE" id="PS00606">
    <property type="entry name" value="KS3_1"/>
    <property type="match status" value="1"/>
</dbReference>
<evidence type="ECO:0000256" key="4">
    <source>
        <dbReference type="ARBA" id="ARBA00022679"/>
    </source>
</evidence>
<accession>A0A5B8JFS0</accession>
<evidence type="ECO:0000259" key="9">
    <source>
        <dbReference type="PROSITE" id="PS50075"/>
    </source>
</evidence>
<dbReference type="Gene3D" id="6.10.140.1830">
    <property type="match status" value="1"/>
</dbReference>
<dbReference type="FunFam" id="3.40.47.10:FF:000019">
    <property type="entry name" value="Polyketide synthase type I"/>
    <property type="match status" value="1"/>
</dbReference>
<evidence type="ECO:0000256" key="5">
    <source>
        <dbReference type="ARBA" id="ARBA00023194"/>
    </source>
</evidence>
<dbReference type="Proteomes" id="UP000320580">
    <property type="component" value="Chromosome"/>
</dbReference>
<dbReference type="GO" id="GO:0004315">
    <property type="term" value="F:3-oxoacyl-[acyl-carrier-protein] synthase activity"/>
    <property type="evidence" value="ECO:0007669"/>
    <property type="project" value="InterPro"/>
</dbReference>
<dbReference type="InterPro" id="IPR009081">
    <property type="entry name" value="PP-bd_ACP"/>
</dbReference>
<dbReference type="InterPro" id="IPR016036">
    <property type="entry name" value="Malonyl_transacylase_ACP-bd"/>
</dbReference>
<dbReference type="InterPro" id="IPR041618">
    <property type="entry name" value="PKS_DE"/>
</dbReference>
<dbReference type="KEGG" id="sqz:FQU76_32480"/>
<evidence type="ECO:0000256" key="1">
    <source>
        <dbReference type="ARBA" id="ARBA00001957"/>
    </source>
</evidence>
<protein>
    <submittedName>
        <fullName evidence="11">SDR family NAD(P)-dependent oxidoreductase</fullName>
    </submittedName>
</protein>
<dbReference type="InterPro" id="IPR014031">
    <property type="entry name" value="Ketoacyl_synth_C"/>
</dbReference>
<dbReference type="PROSITE" id="PS52004">
    <property type="entry name" value="KS3_2"/>
    <property type="match status" value="1"/>
</dbReference>
<keyword evidence="7" id="KW-0012">Acyltransferase</keyword>
<dbReference type="SUPFAM" id="SSF51735">
    <property type="entry name" value="NAD(P)-binding Rossmann-fold domains"/>
    <property type="match status" value="2"/>
</dbReference>
<dbReference type="RefSeq" id="WP_146483851.1">
    <property type="nucleotide sequence ID" value="NZ_CP042266.1"/>
</dbReference>
<dbReference type="GO" id="GO:0033068">
    <property type="term" value="P:macrolide biosynthetic process"/>
    <property type="evidence" value="ECO:0007669"/>
    <property type="project" value="UniProtKB-ARBA"/>
</dbReference>
<evidence type="ECO:0000256" key="6">
    <source>
        <dbReference type="ARBA" id="ARBA00023268"/>
    </source>
</evidence>
<dbReference type="Gene3D" id="3.40.47.10">
    <property type="match status" value="1"/>
</dbReference>
<dbReference type="Pfam" id="PF08659">
    <property type="entry name" value="KR"/>
    <property type="match status" value="1"/>
</dbReference>
<keyword evidence="4" id="KW-0808">Transferase</keyword>
<sequence length="1667" mass="174181">MDDVAKAGPADPAKNAKNAEHTENTEKTENTGRLREYLRRATAELRQANQKLRGIEEAEREPVAVIGIGCRYPGGIRNPEDLWNLVANGTDAIGDFPTDRGWNLDQLYDPDPDHPGTTHVRHGGFLYDAPHFDPAFFNISPREALATDPQQRLLLETTWEAIEHARINPTTLHSTPTGTYTGVISQEYSPRAGEPCGECEGYFLAGNTTSVASGRVAYTLGLEGPAVTVDTACSSSLVAVHLAAQALRRGECTLALAGGVTVMAKPSLFTEFSRQGGLAPDGRCKPFAAAADGTGFAEGVGMVVLERLSDARRNGRRILAVIRGSAINQDGASNGLTSPNGPAQERVIQQALNSAGLTYADIDAVEAHGTGTTLGDPIEAQALHHTYGTNRPTGQPLYLGSIKSNIGHTQAAAGIASLIKMTMAMRYGELPESLHIDAPTPHSPWDSSLQLLTTARPWPETGRPRRAAVSSFGISGTNAHLIIEQPPTQDPQPQPRTTTPLPWPVSAASPDALRAQARTLHERLSAGGSEDPADIGYSLAVTRGALAHRAAVTGRDREELLAGLAALAAGESAPGVLTAEPRAPGKTVFVFPGQGSQWAGMGLRLLAESAVFRAEFEAVERALAPHVDWSPGGVLRGEPGQPPLERVDVVQPLLFAVMVSLAGLWRAAGVEPAAVVGHSQGEIAAAYVAGALSLEDAARIVASRSLVLTRLGGRGGMVSVAAGERRVTELLASWEGRLSIAAVNGPVSVIVSGDAGALDELLTFCAGADVRARRVQVDYASHSAHVDEVRGEIIDRLTGIVPRPARIAFWSTVTGARLDTAELTPEYWFRNLREPVRLADTVRSLAERGHHTFLEISPHPVLGLGLSGTLDDCLEAGAGAVLGTLRRDEGDRSRFLRSLAEAQVQGVRVDWERAYAGEPYRTVDLPTYAFQHRPFWFTHQASHGTAAAPAPADGPFWSAVADPDASALAGLLGVAEDTPLTAVLPALSAWHRDAAEAETVDRWRYRAVWKPLAGAAATRRVDGDWLLVEPDVPEAKPLADACRAALERSGARVATVRIGAAGTGRAAVAEDLRAAIGDGAETLGGVLSLAGLDETRDPGLPSTPRGLALTVALVQALGDLSVTAPLWCATRGAVAAAGGEPLLAPDQSLLWGLGRVVAQEHHTRWGGLVDLAADRADGAAGELLVRALGAPGRDDQMALRASGLLGRRVVRAPAEGAAPGPGYRPRGTVLVTGGTGAVGGHVARWLARRGAPHLVLAARRGELAPGAAELGAELAALGTRVTFAACDVSDRAALARLIDGIPDGEPLTAVMHTAAVLDDGPVNSLDAERLERTLRVKVDAARHLHTLTDGLDLDAFVLFSSTSGMFAAAGQGNYAPGNAFLDAFALWRRERGLTAVSVAWGAWGGGGMAEKRAVSALLNRHGVPAMDPLLATAALEQVLTRGETTVAVADIDWSRFHTAFTAVRPSPLFEDVPEAAGAVDARADGDADDAGTADGGFAARLAAATGRARRLLLEDLVRRTAAAVLGYEGAAEVDGGRALKDAGLDSVTAVELRNRLGAATGLQLPATLAFDHPTPRAVAGFLDTRSGSGSGGSAGPGAEALAALEKALAEPDAGETAAESVLPGLRSLLGRLEAAEADRRGRAAAPDLDSATHEEVFALLDQELGRS</sequence>
<dbReference type="InterPro" id="IPR015083">
    <property type="entry name" value="NorB/c/GfsB-D-like_docking"/>
</dbReference>
<dbReference type="InterPro" id="IPR013968">
    <property type="entry name" value="PKS_KR"/>
</dbReference>
<dbReference type="SMART" id="SM00822">
    <property type="entry name" value="PKS_KR"/>
    <property type="match status" value="1"/>
</dbReference>
<name>A0A5B8JFS0_9ACTN</name>
<dbReference type="Gene3D" id="3.40.366.10">
    <property type="entry name" value="Malonyl-Coenzyme A Acyl Carrier Protein, domain 2"/>
    <property type="match status" value="1"/>
</dbReference>
<evidence type="ECO:0000256" key="7">
    <source>
        <dbReference type="ARBA" id="ARBA00023315"/>
    </source>
</evidence>
<dbReference type="Pfam" id="PF16197">
    <property type="entry name" value="KAsynt_C_assoc"/>
    <property type="match status" value="1"/>
</dbReference>
<organism evidence="11 12">
    <name type="scientific">Streptomyces qinzhouensis</name>
    <dbReference type="NCBI Taxonomy" id="2599401"/>
    <lineage>
        <taxon>Bacteria</taxon>
        <taxon>Bacillati</taxon>
        <taxon>Actinomycetota</taxon>
        <taxon>Actinomycetes</taxon>
        <taxon>Kitasatosporales</taxon>
        <taxon>Streptomycetaceae</taxon>
        <taxon>Streptomyces</taxon>
    </lineage>
</organism>